<protein>
    <recommendedName>
        <fullName evidence="3">Anti-sigma factor RsgI-like middle domain-containing protein</fullName>
    </recommendedName>
</protein>
<dbReference type="Pfam" id="PF23750">
    <property type="entry name" value="RsgI_M"/>
    <property type="match status" value="1"/>
</dbReference>
<gene>
    <name evidence="4" type="ORF">SAMN05216180_2041</name>
</gene>
<evidence type="ECO:0000256" key="1">
    <source>
        <dbReference type="SAM" id="MobiDB-lite"/>
    </source>
</evidence>
<keyword evidence="2" id="KW-0812">Transmembrane</keyword>
<dbReference type="RefSeq" id="WP_092754182.1">
    <property type="nucleotide sequence ID" value="NZ_FOCG01000001.1"/>
</dbReference>
<evidence type="ECO:0000313" key="5">
    <source>
        <dbReference type="Proteomes" id="UP000199158"/>
    </source>
</evidence>
<accession>A0A1H8BR82</accession>
<evidence type="ECO:0000256" key="2">
    <source>
        <dbReference type="SAM" id="Phobius"/>
    </source>
</evidence>
<dbReference type="Proteomes" id="UP000199158">
    <property type="component" value="Unassembled WGS sequence"/>
</dbReference>
<feature type="region of interest" description="Disordered" evidence="1">
    <location>
        <begin position="432"/>
        <end position="478"/>
    </location>
</feature>
<dbReference type="InterPro" id="IPR055431">
    <property type="entry name" value="RsgI_M"/>
</dbReference>
<evidence type="ECO:0000313" key="4">
    <source>
        <dbReference type="EMBL" id="SEM85069.1"/>
    </source>
</evidence>
<feature type="compositionally biased region" description="Acidic residues" evidence="1">
    <location>
        <begin position="467"/>
        <end position="478"/>
    </location>
</feature>
<dbReference type="AlphaFoldDB" id="A0A1H8BR82"/>
<feature type="compositionally biased region" description="Basic and acidic residues" evidence="1">
    <location>
        <begin position="447"/>
        <end position="466"/>
    </location>
</feature>
<dbReference type="OrthoDB" id="9780101at2"/>
<keyword evidence="2" id="KW-1133">Transmembrane helix</keyword>
<feature type="domain" description="Anti-sigma factor RsgI-like middle" evidence="3">
    <location>
        <begin position="81"/>
        <end position="210"/>
    </location>
</feature>
<reference evidence="4 5" key="1">
    <citation type="submission" date="2016-10" db="EMBL/GenBank/DDBJ databases">
        <authorList>
            <person name="de Groot N.N."/>
        </authorList>
    </citation>
    <scope>NUCLEOTIDE SEQUENCE [LARGE SCALE GENOMIC DNA]</scope>
    <source>
        <strain evidence="4 5">CGMCC 1.5070</strain>
    </source>
</reference>
<keyword evidence="2" id="KW-0472">Membrane</keyword>
<sequence length="478" mass="52808">MNRKQVEQHIRQAIAQSTPDIFEKVSSAYVYKTERTEQPMKNTLVWNRKTKIMGGLAAAFLMLGVIFGGYTVSSYNQVETTIAIDVNPSVEITTNKADKVLSVSPLNEDAVDIIGDMNLKRVDLNVAINAIMGSMVKKGYITDVKNSILVTVKNDDDTKADAIKTSIVSDINQSLQQSNIKATVFNQKVNPDKDLETLAKKYKLSYGKAVFLYQLTLKDPSLTMEQLAPLTMEQIANLVSDKKIDLHDIVDYDDDDIDDFNDGDRCIGCTEGCICDDCDDYNYHCPKCLTTCKHYTAPASNAPSATTKPACKYCAPSCNCKECKDGDGCDRWCDECPSVCKNAEANKPQSKPDDKPCTFCASDCTCEECKDSDGCDRWCDDCPSTCKNSAANKPGAKPDKKGCKFCASGCTCEDCKEDKGCDRWCDDCPAGCENAQTNKPGNKHSSKYRDDDDKKNEKSKTKSQDTKDDDDDSDRDDD</sequence>
<feature type="transmembrane region" description="Helical" evidence="2">
    <location>
        <begin position="52"/>
        <end position="72"/>
    </location>
</feature>
<proteinExistence type="predicted"/>
<name>A0A1H8BR82_9FIRM</name>
<organism evidence="4 5">
    <name type="scientific">Hydrogenoanaerobacterium saccharovorans</name>
    <dbReference type="NCBI Taxonomy" id="474960"/>
    <lineage>
        <taxon>Bacteria</taxon>
        <taxon>Bacillati</taxon>
        <taxon>Bacillota</taxon>
        <taxon>Clostridia</taxon>
        <taxon>Eubacteriales</taxon>
        <taxon>Oscillospiraceae</taxon>
        <taxon>Hydrogenoanaerobacterium</taxon>
    </lineage>
</organism>
<evidence type="ECO:0000259" key="3">
    <source>
        <dbReference type="Pfam" id="PF23750"/>
    </source>
</evidence>
<keyword evidence="5" id="KW-1185">Reference proteome</keyword>
<dbReference type="STRING" id="474960.SAMN05216180_2041"/>
<dbReference type="EMBL" id="FOCG01000001">
    <property type="protein sequence ID" value="SEM85069.1"/>
    <property type="molecule type" value="Genomic_DNA"/>
</dbReference>